<dbReference type="PANTHER" id="PTHR28235">
    <property type="entry name" value="PROTEIN FYV4, MITOCHONDRIAL"/>
    <property type="match status" value="1"/>
</dbReference>
<protein>
    <recommendedName>
        <fullName evidence="4">Small ribosomal subunit protein mS41</fullName>
    </recommendedName>
</protein>
<keyword evidence="3" id="KW-0496">Mitochondrion</keyword>
<evidence type="ECO:0000256" key="3">
    <source>
        <dbReference type="ARBA" id="ARBA00023128"/>
    </source>
</evidence>
<dbReference type="EMBL" id="CP099427">
    <property type="protein sequence ID" value="USW57863.1"/>
    <property type="molecule type" value="Genomic_DNA"/>
</dbReference>
<accession>A0A9Q9B2R4</accession>
<dbReference type="AlphaFoldDB" id="A0A9Q9B2R4"/>
<dbReference type="PANTHER" id="PTHR28235:SF1">
    <property type="entry name" value="SMALL RIBOSOMAL SUBUNIT PROTEIN MS41"/>
    <property type="match status" value="1"/>
</dbReference>
<name>A0A9Q9B2R4_9PEZI</name>
<evidence type="ECO:0000256" key="5">
    <source>
        <dbReference type="SAM" id="MobiDB-lite"/>
    </source>
</evidence>
<gene>
    <name evidence="7" type="ORF">Slin15195_G111820</name>
</gene>
<sequence length="269" mass="30203">MALRRPLTLLQLPATLRPQPNPATTCLQCRSLHALNKPSPQIPRPTAFVPDVPTFLTLIGRGMSKHESKIPSWEALFTLSSEQLRESGLEPARARRYLLWWRERFRQGIYGIGGDVKHATKVGDKVAAELRIVEVPKQFKTGEERYETPASLTRDAGFVKVISNTRPQILEKLHEAGAETGKRSILDRLAPPPKVERKEVSRVKGTKIVRANMIGGTGIEYVKGYQGVAVLKVKEGLWEQRRGHKVDGGERRRAEVRAKRAAAERKNAR</sequence>
<dbReference type="GO" id="GO:0005739">
    <property type="term" value="C:mitochondrion"/>
    <property type="evidence" value="ECO:0007669"/>
    <property type="project" value="UniProtKB-SubCell"/>
</dbReference>
<evidence type="ECO:0000259" key="6">
    <source>
        <dbReference type="SMART" id="SM01238"/>
    </source>
</evidence>
<proteinExistence type="inferred from homology"/>
<evidence type="ECO:0000256" key="1">
    <source>
        <dbReference type="ARBA" id="ARBA00004173"/>
    </source>
</evidence>
<evidence type="ECO:0000313" key="7">
    <source>
        <dbReference type="EMBL" id="USW57863.1"/>
    </source>
</evidence>
<dbReference type="InterPro" id="IPR039603">
    <property type="entry name" value="Ribosomal_mS41"/>
</dbReference>
<dbReference type="InterPro" id="IPR019083">
    <property type="entry name" value="SAM_Ribosomal_mS41"/>
</dbReference>
<comment type="similarity">
    <text evidence="2">Belongs to the mitochondrion-specific ribosomal protein mS41 family.</text>
</comment>
<evidence type="ECO:0000313" key="8">
    <source>
        <dbReference type="Proteomes" id="UP001056384"/>
    </source>
</evidence>
<comment type="subcellular location">
    <subcellularLocation>
        <location evidence="1">Mitochondrion</location>
    </subcellularLocation>
</comment>
<dbReference type="SMART" id="SM01238">
    <property type="entry name" value="IGR"/>
    <property type="match status" value="1"/>
</dbReference>
<organism evidence="7 8">
    <name type="scientific">Septoria linicola</name>
    <dbReference type="NCBI Taxonomy" id="215465"/>
    <lineage>
        <taxon>Eukaryota</taxon>
        <taxon>Fungi</taxon>
        <taxon>Dikarya</taxon>
        <taxon>Ascomycota</taxon>
        <taxon>Pezizomycotina</taxon>
        <taxon>Dothideomycetes</taxon>
        <taxon>Dothideomycetidae</taxon>
        <taxon>Mycosphaerellales</taxon>
        <taxon>Mycosphaerellaceae</taxon>
        <taxon>Septoria</taxon>
    </lineage>
</organism>
<keyword evidence="8" id="KW-1185">Reference proteome</keyword>
<evidence type="ECO:0000256" key="2">
    <source>
        <dbReference type="ARBA" id="ARBA00010492"/>
    </source>
</evidence>
<dbReference type="Pfam" id="PF09597">
    <property type="entry name" value="SAM_Ribosomal_mS41"/>
    <property type="match status" value="1"/>
</dbReference>
<evidence type="ECO:0000256" key="4">
    <source>
        <dbReference type="ARBA" id="ARBA00035129"/>
    </source>
</evidence>
<feature type="region of interest" description="Disordered" evidence="5">
    <location>
        <begin position="242"/>
        <end position="269"/>
    </location>
</feature>
<reference evidence="7" key="1">
    <citation type="submission" date="2022-06" db="EMBL/GenBank/DDBJ databases">
        <title>Complete genome sequences of two strains of the flax pathogen Septoria linicola.</title>
        <authorList>
            <person name="Lapalu N."/>
            <person name="Simon A."/>
            <person name="Demenou B."/>
            <person name="Paumier D."/>
            <person name="Guillot M.-P."/>
            <person name="Gout L."/>
            <person name="Valade R."/>
        </authorList>
    </citation>
    <scope>NUCLEOTIDE SEQUENCE</scope>
    <source>
        <strain evidence="7">SE15195</strain>
    </source>
</reference>
<dbReference type="Proteomes" id="UP001056384">
    <property type="component" value="Chromosome 10"/>
</dbReference>
<feature type="domain" description="Small ribosomal subunit protein mS41 SAM" evidence="6">
    <location>
        <begin position="52"/>
        <end position="108"/>
    </location>
</feature>